<organism evidence="3 4">
    <name type="scientific">Plakobranchus ocellatus</name>
    <dbReference type="NCBI Taxonomy" id="259542"/>
    <lineage>
        <taxon>Eukaryota</taxon>
        <taxon>Metazoa</taxon>
        <taxon>Spiralia</taxon>
        <taxon>Lophotrochozoa</taxon>
        <taxon>Mollusca</taxon>
        <taxon>Gastropoda</taxon>
        <taxon>Heterobranchia</taxon>
        <taxon>Euthyneura</taxon>
        <taxon>Panpulmonata</taxon>
        <taxon>Sacoglossa</taxon>
        <taxon>Placobranchoidea</taxon>
        <taxon>Plakobranchidae</taxon>
        <taxon>Plakobranchus</taxon>
    </lineage>
</organism>
<feature type="domain" description="BPTI/Kunitz inhibitor" evidence="2">
    <location>
        <begin position="77"/>
        <end position="127"/>
    </location>
</feature>
<dbReference type="Pfam" id="PF00014">
    <property type="entry name" value="Kunitz_BPTI"/>
    <property type="match status" value="1"/>
</dbReference>
<dbReference type="InterPro" id="IPR020901">
    <property type="entry name" value="Prtase_inh_Kunz-CS"/>
</dbReference>
<dbReference type="SUPFAM" id="SSF57362">
    <property type="entry name" value="BPTI-like"/>
    <property type="match status" value="1"/>
</dbReference>
<keyword evidence="4" id="KW-1185">Reference proteome</keyword>
<dbReference type="CDD" id="cd00109">
    <property type="entry name" value="Kunitz-type"/>
    <property type="match status" value="1"/>
</dbReference>
<evidence type="ECO:0000259" key="2">
    <source>
        <dbReference type="PROSITE" id="PS50279"/>
    </source>
</evidence>
<sequence>MVFGVWFRALRKVHSAPTMWLAGCIKSLLIHGLLTRYTFEDSNDKIRLVTKMEVEKSSIQGVGLHRNGIVSISQTMCSLPIRVGPCRDNLTRYYFDWETATCRTFVFGGCDGNANNFPTLADCNASCQLG</sequence>
<dbReference type="GO" id="GO:0004867">
    <property type="term" value="F:serine-type endopeptidase inhibitor activity"/>
    <property type="evidence" value="ECO:0007669"/>
    <property type="project" value="InterPro"/>
</dbReference>
<keyword evidence="1" id="KW-1015">Disulfide bond</keyword>
<dbReference type="EMBL" id="BLXT01001480">
    <property type="protein sequence ID" value="GFN85881.1"/>
    <property type="molecule type" value="Genomic_DNA"/>
</dbReference>
<dbReference type="PANTHER" id="PTHR10083">
    <property type="entry name" value="KUNITZ-TYPE PROTEASE INHIBITOR-RELATED"/>
    <property type="match status" value="1"/>
</dbReference>
<evidence type="ECO:0000256" key="1">
    <source>
        <dbReference type="ARBA" id="ARBA00023157"/>
    </source>
</evidence>
<dbReference type="GO" id="GO:0005615">
    <property type="term" value="C:extracellular space"/>
    <property type="evidence" value="ECO:0007669"/>
    <property type="project" value="TreeGrafter"/>
</dbReference>
<evidence type="ECO:0000313" key="3">
    <source>
        <dbReference type="EMBL" id="GFN85881.1"/>
    </source>
</evidence>
<dbReference type="InterPro" id="IPR050098">
    <property type="entry name" value="TFPI/VKTCI-like"/>
</dbReference>
<name>A0AAV3YUQ0_9GAST</name>
<protein>
    <submittedName>
        <fullName evidence="3">Kunitz-type protease inhibitor 3</fullName>
    </submittedName>
</protein>
<dbReference type="Proteomes" id="UP000735302">
    <property type="component" value="Unassembled WGS sequence"/>
</dbReference>
<keyword evidence="3" id="KW-0646">Protease inhibitor</keyword>
<accession>A0AAV3YUQ0</accession>
<dbReference type="InterPro" id="IPR036880">
    <property type="entry name" value="Kunitz_BPTI_sf"/>
</dbReference>
<dbReference type="FunFam" id="4.10.410.10:FF:000004">
    <property type="entry name" value="Tissue factor pathway inhibitor"/>
    <property type="match status" value="1"/>
</dbReference>
<dbReference type="AlphaFoldDB" id="A0AAV3YUQ0"/>
<evidence type="ECO:0000313" key="4">
    <source>
        <dbReference type="Proteomes" id="UP000735302"/>
    </source>
</evidence>
<dbReference type="PROSITE" id="PS00280">
    <property type="entry name" value="BPTI_KUNITZ_1"/>
    <property type="match status" value="1"/>
</dbReference>
<dbReference type="PROSITE" id="PS50279">
    <property type="entry name" value="BPTI_KUNITZ_2"/>
    <property type="match status" value="1"/>
</dbReference>
<dbReference type="InterPro" id="IPR002223">
    <property type="entry name" value="Kunitz_BPTI"/>
</dbReference>
<dbReference type="SMART" id="SM00131">
    <property type="entry name" value="KU"/>
    <property type="match status" value="1"/>
</dbReference>
<comment type="caution">
    <text evidence="3">The sequence shown here is derived from an EMBL/GenBank/DDBJ whole genome shotgun (WGS) entry which is preliminary data.</text>
</comment>
<proteinExistence type="predicted"/>
<dbReference type="Gene3D" id="4.10.410.10">
    <property type="entry name" value="Pancreatic trypsin inhibitor Kunitz domain"/>
    <property type="match status" value="1"/>
</dbReference>
<dbReference type="PANTHER" id="PTHR10083:SF374">
    <property type="entry name" value="BPTI_KUNITZ INHIBITOR DOMAIN-CONTAINING PROTEIN"/>
    <property type="match status" value="1"/>
</dbReference>
<dbReference type="PRINTS" id="PR00759">
    <property type="entry name" value="BASICPTASE"/>
</dbReference>
<reference evidence="3 4" key="1">
    <citation type="journal article" date="2021" name="Elife">
        <title>Chloroplast acquisition without the gene transfer in kleptoplastic sea slugs, Plakobranchus ocellatus.</title>
        <authorList>
            <person name="Maeda T."/>
            <person name="Takahashi S."/>
            <person name="Yoshida T."/>
            <person name="Shimamura S."/>
            <person name="Takaki Y."/>
            <person name="Nagai Y."/>
            <person name="Toyoda A."/>
            <person name="Suzuki Y."/>
            <person name="Arimoto A."/>
            <person name="Ishii H."/>
            <person name="Satoh N."/>
            <person name="Nishiyama T."/>
            <person name="Hasebe M."/>
            <person name="Maruyama T."/>
            <person name="Minagawa J."/>
            <person name="Obokata J."/>
            <person name="Shigenobu S."/>
        </authorList>
    </citation>
    <scope>NUCLEOTIDE SEQUENCE [LARGE SCALE GENOMIC DNA]</scope>
</reference>
<gene>
    <name evidence="3" type="ORF">PoB_001238700</name>
</gene>